<dbReference type="AlphaFoldDB" id="F2NXE4"/>
<keyword evidence="3" id="KW-1185">Reference proteome</keyword>
<reference evidence="3" key="2">
    <citation type="submission" date="2011-04" db="EMBL/GenBank/DDBJ databases">
        <title>The complete genome of chromosome of Treponema succinifaciens DSM 2489.</title>
        <authorList>
            <person name="Lucas S."/>
            <person name="Copeland A."/>
            <person name="Lapidus A."/>
            <person name="Bruce D."/>
            <person name="Goodwin L."/>
            <person name="Pitluck S."/>
            <person name="Peters L."/>
            <person name="Kyrpides N."/>
            <person name="Mavromatis K."/>
            <person name="Ivanova N."/>
            <person name="Ovchinnikova G."/>
            <person name="Teshima H."/>
            <person name="Detter J.C."/>
            <person name="Tapia R."/>
            <person name="Han C."/>
            <person name="Land M."/>
            <person name="Hauser L."/>
            <person name="Markowitz V."/>
            <person name="Cheng J.-F."/>
            <person name="Hugenholtz P."/>
            <person name="Woyke T."/>
            <person name="Wu D."/>
            <person name="Gronow S."/>
            <person name="Wellnitz S."/>
            <person name="Brambilla E."/>
            <person name="Klenk H.-P."/>
            <person name="Eisen J.A."/>
        </authorList>
    </citation>
    <scope>NUCLEOTIDE SEQUENCE [LARGE SCALE GENOMIC DNA]</scope>
    <source>
        <strain evidence="3">ATCC 33096 / DSM 2489 / 6091</strain>
    </source>
</reference>
<reference evidence="2 3" key="1">
    <citation type="journal article" date="2011" name="Stand. Genomic Sci.">
        <title>Complete genome sequence of Treponema succinifaciens type strain (6091).</title>
        <authorList>
            <person name="Han C."/>
            <person name="Gronow S."/>
            <person name="Teshima H."/>
            <person name="Lapidus A."/>
            <person name="Nolan M."/>
            <person name="Lucas S."/>
            <person name="Hammon N."/>
            <person name="Deshpande S."/>
            <person name="Cheng J.F."/>
            <person name="Zeytun A."/>
            <person name="Tapia R."/>
            <person name="Goodwin L."/>
            <person name="Pitluck S."/>
            <person name="Liolios K."/>
            <person name="Pagani I."/>
            <person name="Ivanova N."/>
            <person name="Mavromatis K."/>
            <person name="Mikhailova N."/>
            <person name="Huntemann M."/>
            <person name="Pati A."/>
            <person name="Chen A."/>
            <person name="Palaniappan K."/>
            <person name="Land M."/>
            <person name="Hauser L."/>
            <person name="Brambilla E.M."/>
            <person name="Rohde M."/>
            <person name="Goker M."/>
            <person name="Woyke T."/>
            <person name="Bristow J."/>
            <person name="Eisen J.A."/>
            <person name="Markowitz V."/>
            <person name="Hugenholtz P."/>
            <person name="Kyrpides N.C."/>
            <person name="Klenk H.P."/>
            <person name="Detter J.C."/>
        </authorList>
    </citation>
    <scope>NUCLEOTIDE SEQUENCE [LARGE SCALE GENOMIC DNA]</scope>
    <source>
        <strain evidence="3">ATCC 33096 / DSM 2489 / 6091</strain>
    </source>
</reference>
<evidence type="ECO:0000313" key="2">
    <source>
        <dbReference type="EMBL" id="AEB14023.1"/>
    </source>
</evidence>
<proteinExistence type="predicted"/>
<protein>
    <submittedName>
        <fullName evidence="2">Abortive infection protein</fullName>
    </submittedName>
</protein>
<name>F2NXE4_TRES6</name>
<dbReference type="GeneID" id="302998270"/>
<evidence type="ECO:0000313" key="3">
    <source>
        <dbReference type="Proteomes" id="UP000006852"/>
    </source>
</evidence>
<dbReference type="GO" id="GO:0005524">
    <property type="term" value="F:ATP binding"/>
    <property type="evidence" value="ECO:0007669"/>
    <property type="project" value="InterPro"/>
</dbReference>
<dbReference type="InterPro" id="IPR027417">
    <property type="entry name" value="P-loop_NTPase"/>
</dbReference>
<dbReference type="Pfam" id="PF13304">
    <property type="entry name" value="AAA_21"/>
    <property type="match status" value="1"/>
</dbReference>
<dbReference type="InterPro" id="IPR003959">
    <property type="entry name" value="ATPase_AAA_core"/>
</dbReference>
<dbReference type="OrthoDB" id="305333at2"/>
<sequence>MLLGYGAKNCWCFKDWLDINLRLNGYVPEDVSDNRDYSLILGFEGANASGKTSALKVFAFIADFIKNSFIYTPESFILYDTFFNNNEPSEFYVEFTDSDELEYRYEAVLQKDHVIKETLFLIKSTVEEILLQRDNNEVSVNHLYDNESKIILRKNASIISTLHQYAIQEIEPVFNFFNKHTINVTYTGLRYEIRRDVPAISEVYFHTPEALNFSKQLIKKFDTGISDITISFREDEKNKKIYFPIFFHDVDNSNSKLGIDSESTGTRALYINLLYYYENLKSGGVLILDEFDINLHPDILPHLINLFIKRDSNPNNAQMIFTSLNPDVLDILGKYRTYLFEKENGESFCYRLDEPETNILRNDRSVSAPYKRHLLGGYPKIEA</sequence>
<dbReference type="Proteomes" id="UP000006852">
    <property type="component" value="Chromosome"/>
</dbReference>
<dbReference type="RefSeq" id="WP_013701312.1">
    <property type="nucleotide sequence ID" value="NC_015385.1"/>
</dbReference>
<evidence type="ECO:0000259" key="1">
    <source>
        <dbReference type="Pfam" id="PF13304"/>
    </source>
</evidence>
<accession>F2NXE4</accession>
<dbReference type="SUPFAM" id="SSF52540">
    <property type="entry name" value="P-loop containing nucleoside triphosphate hydrolases"/>
    <property type="match status" value="1"/>
</dbReference>
<feature type="domain" description="ATPase AAA-type core" evidence="1">
    <location>
        <begin position="45"/>
        <end position="323"/>
    </location>
</feature>
<dbReference type="STRING" id="869209.Tresu_1109"/>
<dbReference type="PANTHER" id="PTHR40396:SF1">
    <property type="entry name" value="ATPASE AAA-TYPE CORE DOMAIN-CONTAINING PROTEIN"/>
    <property type="match status" value="1"/>
</dbReference>
<dbReference type="eggNOG" id="COG1106">
    <property type="taxonomic scope" value="Bacteria"/>
</dbReference>
<organism evidence="2 3">
    <name type="scientific">Treponema succinifaciens (strain ATCC 33096 / DSM 2489 / 6091)</name>
    <dbReference type="NCBI Taxonomy" id="869209"/>
    <lineage>
        <taxon>Bacteria</taxon>
        <taxon>Pseudomonadati</taxon>
        <taxon>Spirochaetota</taxon>
        <taxon>Spirochaetia</taxon>
        <taxon>Spirochaetales</taxon>
        <taxon>Treponemataceae</taxon>
        <taxon>Treponema</taxon>
    </lineage>
</organism>
<dbReference type="HOGENOM" id="CLU_046693_1_0_12"/>
<dbReference type="PANTHER" id="PTHR40396">
    <property type="entry name" value="ATPASE-LIKE PROTEIN"/>
    <property type="match status" value="1"/>
</dbReference>
<dbReference type="GO" id="GO:0016887">
    <property type="term" value="F:ATP hydrolysis activity"/>
    <property type="evidence" value="ECO:0007669"/>
    <property type="project" value="InterPro"/>
</dbReference>
<dbReference type="EMBL" id="CP002631">
    <property type="protein sequence ID" value="AEB14023.1"/>
    <property type="molecule type" value="Genomic_DNA"/>
</dbReference>
<gene>
    <name evidence="2" type="ordered locus">Tresu_1109</name>
</gene>
<dbReference type="KEGG" id="tsu:Tresu_1109"/>
<dbReference type="Gene3D" id="3.40.50.300">
    <property type="entry name" value="P-loop containing nucleotide triphosphate hydrolases"/>
    <property type="match status" value="1"/>
</dbReference>